<evidence type="ECO:0000256" key="2">
    <source>
        <dbReference type="ARBA" id="ARBA00022598"/>
    </source>
</evidence>
<dbReference type="RefSeq" id="WP_181750204.1">
    <property type="nucleotide sequence ID" value="NZ_JACEIQ010000001.1"/>
</dbReference>
<dbReference type="GO" id="GO:0031956">
    <property type="term" value="F:medium-chain fatty acid-CoA ligase activity"/>
    <property type="evidence" value="ECO:0007669"/>
    <property type="project" value="TreeGrafter"/>
</dbReference>
<dbReference type="EMBL" id="JACEIQ010000001">
    <property type="protein sequence ID" value="MBA4492984.1"/>
    <property type="molecule type" value="Genomic_DNA"/>
</dbReference>
<dbReference type="InterPro" id="IPR042099">
    <property type="entry name" value="ANL_N_sf"/>
</dbReference>
<dbReference type="InterPro" id="IPR000873">
    <property type="entry name" value="AMP-dep_synth/lig_dom"/>
</dbReference>
<keyword evidence="2 5" id="KW-0436">Ligase</keyword>
<accession>A0A7W1WN72</accession>
<comment type="caution">
    <text evidence="5">The sequence shown here is derived from an EMBL/GenBank/DDBJ whole genome shotgun (WGS) entry which is preliminary data.</text>
</comment>
<proteinExistence type="inferred from homology"/>
<dbReference type="PANTHER" id="PTHR43201:SF5">
    <property type="entry name" value="MEDIUM-CHAIN ACYL-COA LIGASE ACSF2, MITOCHONDRIAL"/>
    <property type="match status" value="1"/>
</dbReference>
<dbReference type="PANTHER" id="PTHR43201">
    <property type="entry name" value="ACYL-COA SYNTHETASE"/>
    <property type="match status" value="1"/>
</dbReference>
<dbReference type="Gene3D" id="3.30.300.30">
    <property type="match status" value="1"/>
</dbReference>
<dbReference type="Gene3D" id="3.40.50.12780">
    <property type="entry name" value="N-terminal domain of ligase-like"/>
    <property type="match status" value="1"/>
</dbReference>
<evidence type="ECO:0000256" key="1">
    <source>
        <dbReference type="ARBA" id="ARBA00006432"/>
    </source>
</evidence>
<dbReference type="Pfam" id="PF00501">
    <property type="entry name" value="AMP-binding"/>
    <property type="match status" value="1"/>
</dbReference>
<gene>
    <name evidence="5" type="ORF">H1191_01475</name>
</gene>
<dbReference type="Proteomes" id="UP000535491">
    <property type="component" value="Unassembled WGS sequence"/>
</dbReference>
<sequence>MLVRDILGKWRSSGRTAIIYKGGKISYRDLYEQCNYYHTLLQRTVTSDEARTNIGIFLPNSLDYAIAYFAVSLLGRIIVPIHVHAKLREMISTIDYCDVEWVITNCGHKSKLTGPLTGTGRLKIFDMDEYRKEPPYDRERETDEIGQAVPGQEENVAILLHTSGTTSYPKRVMLTHKNLLTNIRSNIHSLKLTEDDRTLISLPMSFGYCHTAQFLTHLYLGASIVIMDGIFTPHKFCQQVQEDKVTNFTAVPSFILSLLSYQNLSQYDLSSLRILCFGGGRMPAEKLQQLQKKLPHIGFVQTYGQTEASPRITCLLPGDSRSKAGSVGKPIPGVQVRIINTSGTDAAVGEVGEIIVKGDNVMKGYYKRPAETASVIRNGWLYTGDLARYDEEKYIYLVGRKKNIIISGGLNIYPEEIEELLLSHPAVKEVCVKGEENSLLGEVPVAYIVPKEGSPIREDQLKRFCIDQLDIHKVPRRVQLVKSLPKTHSGKVQRYAIKS</sequence>
<dbReference type="GO" id="GO:0006631">
    <property type="term" value="P:fatty acid metabolic process"/>
    <property type="evidence" value="ECO:0007669"/>
    <property type="project" value="TreeGrafter"/>
</dbReference>
<evidence type="ECO:0000313" key="6">
    <source>
        <dbReference type="Proteomes" id="UP000535491"/>
    </source>
</evidence>
<protein>
    <submittedName>
        <fullName evidence="5">Acyl--CoA ligase</fullName>
    </submittedName>
</protein>
<dbReference type="AlphaFoldDB" id="A0A7W1WN72"/>
<dbReference type="InterPro" id="IPR045851">
    <property type="entry name" value="AMP-bd_C_sf"/>
</dbReference>
<evidence type="ECO:0000259" key="4">
    <source>
        <dbReference type="Pfam" id="PF13193"/>
    </source>
</evidence>
<dbReference type="SUPFAM" id="SSF56801">
    <property type="entry name" value="Acetyl-CoA synthetase-like"/>
    <property type="match status" value="1"/>
</dbReference>
<reference evidence="5 6" key="1">
    <citation type="submission" date="2020-07" db="EMBL/GenBank/DDBJ databases">
        <authorList>
            <person name="Feng H."/>
        </authorList>
    </citation>
    <scope>NUCLEOTIDE SEQUENCE [LARGE SCALE GENOMIC DNA]</scope>
    <source>
        <strain evidence="6">s-10</strain>
    </source>
</reference>
<feature type="domain" description="AMP-dependent synthetase/ligase" evidence="3">
    <location>
        <begin position="13"/>
        <end position="366"/>
    </location>
</feature>
<dbReference type="Pfam" id="PF13193">
    <property type="entry name" value="AMP-binding_C"/>
    <property type="match status" value="1"/>
</dbReference>
<dbReference type="InterPro" id="IPR025110">
    <property type="entry name" value="AMP-bd_C"/>
</dbReference>
<dbReference type="PROSITE" id="PS00455">
    <property type="entry name" value="AMP_BINDING"/>
    <property type="match status" value="1"/>
</dbReference>
<evidence type="ECO:0000259" key="3">
    <source>
        <dbReference type="Pfam" id="PF00501"/>
    </source>
</evidence>
<name>A0A7W1WN72_9BACL</name>
<comment type="similarity">
    <text evidence="1">Belongs to the ATP-dependent AMP-binding enzyme family.</text>
</comment>
<organism evidence="5 6">
    <name type="scientific">Paenactinomyces guangxiensis</name>
    <dbReference type="NCBI Taxonomy" id="1490290"/>
    <lineage>
        <taxon>Bacteria</taxon>
        <taxon>Bacillati</taxon>
        <taxon>Bacillota</taxon>
        <taxon>Bacilli</taxon>
        <taxon>Bacillales</taxon>
        <taxon>Thermoactinomycetaceae</taxon>
        <taxon>Paenactinomyces</taxon>
    </lineage>
</organism>
<evidence type="ECO:0000313" key="5">
    <source>
        <dbReference type="EMBL" id="MBA4492984.1"/>
    </source>
</evidence>
<dbReference type="InterPro" id="IPR020845">
    <property type="entry name" value="AMP-binding_CS"/>
</dbReference>
<keyword evidence="6" id="KW-1185">Reference proteome</keyword>
<feature type="domain" description="AMP-binding enzyme C-terminal" evidence="4">
    <location>
        <begin position="416"/>
        <end position="491"/>
    </location>
</feature>